<keyword evidence="1" id="KW-0812">Transmembrane</keyword>
<dbReference type="PANTHER" id="PTHR44329">
    <property type="entry name" value="SERINE/THREONINE-PROTEIN KINASE TNNI3K-RELATED"/>
    <property type="match status" value="1"/>
</dbReference>
<dbReference type="GO" id="GO:0001725">
    <property type="term" value="C:stress fiber"/>
    <property type="evidence" value="ECO:0007669"/>
    <property type="project" value="TreeGrafter"/>
</dbReference>
<keyword evidence="1" id="KW-1133">Transmembrane helix</keyword>
<dbReference type="PANTHER" id="PTHR44329:SF57">
    <property type="entry name" value="INTEGRIN-LINKED PROTEIN KINASE"/>
    <property type="match status" value="1"/>
</dbReference>
<protein>
    <recommendedName>
        <fullName evidence="2">Protein kinase domain-containing protein</fullName>
    </recommendedName>
</protein>
<keyword evidence="1" id="KW-0472">Membrane</keyword>
<dbReference type="InterPro" id="IPR000719">
    <property type="entry name" value="Prot_kinase_dom"/>
</dbReference>
<evidence type="ECO:0000313" key="3">
    <source>
        <dbReference type="EMBL" id="CAG9336134.1"/>
    </source>
</evidence>
<dbReference type="SUPFAM" id="SSF56112">
    <property type="entry name" value="Protein kinase-like (PK-like)"/>
    <property type="match status" value="1"/>
</dbReference>
<proteinExistence type="predicted"/>
<name>A0AAU9KDL7_9CILI</name>
<dbReference type="InterPro" id="IPR001245">
    <property type="entry name" value="Ser-Thr/Tyr_kinase_cat_dom"/>
</dbReference>
<dbReference type="GO" id="GO:0034446">
    <property type="term" value="P:substrate adhesion-dependent cell spreading"/>
    <property type="evidence" value="ECO:0007669"/>
    <property type="project" value="TreeGrafter"/>
</dbReference>
<dbReference type="GO" id="GO:0007229">
    <property type="term" value="P:integrin-mediated signaling pathway"/>
    <property type="evidence" value="ECO:0007669"/>
    <property type="project" value="TreeGrafter"/>
</dbReference>
<dbReference type="InterPro" id="IPR051681">
    <property type="entry name" value="Ser/Thr_Kinases-Pseudokinases"/>
</dbReference>
<dbReference type="GO" id="GO:0004674">
    <property type="term" value="F:protein serine/threonine kinase activity"/>
    <property type="evidence" value="ECO:0007669"/>
    <property type="project" value="TreeGrafter"/>
</dbReference>
<accession>A0AAU9KDL7</accession>
<dbReference type="PROSITE" id="PS50011">
    <property type="entry name" value="PROTEIN_KINASE_DOM"/>
    <property type="match status" value="1"/>
</dbReference>
<dbReference type="Pfam" id="PF07714">
    <property type="entry name" value="PK_Tyr_Ser-Thr"/>
    <property type="match status" value="1"/>
</dbReference>
<dbReference type="GO" id="GO:0005524">
    <property type="term" value="F:ATP binding"/>
    <property type="evidence" value="ECO:0007669"/>
    <property type="project" value="InterPro"/>
</dbReference>
<feature type="transmembrane region" description="Helical" evidence="1">
    <location>
        <begin position="45"/>
        <end position="65"/>
    </location>
</feature>
<feature type="domain" description="Protein kinase" evidence="2">
    <location>
        <begin position="291"/>
        <end position="577"/>
    </location>
</feature>
<feature type="transmembrane region" description="Helical" evidence="1">
    <location>
        <begin position="160"/>
        <end position="180"/>
    </location>
</feature>
<feature type="transmembrane region" description="Helical" evidence="1">
    <location>
        <begin position="123"/>
        <end position="148"/>
    </location>
</feature>
<feature type="transmembrane region" description="Helical" evidence="1">
    <location>
        <begin position="201"/>
        <end position="221"/>
    </location>
</feature>
<dbReference type="Gene3D" id="1.10.510.10">
    <property type="entry name" value="Transferase(Phosphotransferase) domain 1"/>
    <property type="match status" value="1"/>
</dbReference>
<dbReference type="Proteomes" id="UP001162131">
    <property type="component" value="Unassembled WGS sequence"/>
</dbReference>
<evidence type="ECO:0000259" key="2">
    <source>
        <dbReference type="PROSITE" id="PS50011"/>
    </source>
</evidence>
<dbReference type="InterPro" id="IPR011009">
    <property type="entry name" value="Kinase-like_dom_sf"/>
</dbReference>
<reference evidence="3" key="1">
    <citation type="submission" date="2021-09" db="EMBL/GenBank/DDBJ databases">
        <authorList>
            <consortium name="AG Swart"/>
            <person name="Singh M."/>
            <person name="Singh A."/>
            <person name="Seah K."/>
            <person name="Emmerich C."/>
        </authorList>
    </citation>
    <scope>NUCLEOTIDE SEQUENCE</scope>
    <source>
        <strain evidence="3">ATCC30299</strain>
    </source>
</reference>
<comment type="caution">
    <text evidence="3">The sequence shown here is derived from an EMBL/GenBank/DDBJ whole genome shotgun (WGS) entry which is preliminary data.</text>
</comment>
<keyword evidence="4" id="KW-1185">Reference proteome</keyword>
<dbReference type="GO" id="GO:0007160">
    <property type="term" value="P:cell-matrix adhesion"/>
    <property type="evidence" value="ECO:0007669"/>
    <property type="project" value="TreeGrafter"/>
</dbReference>
<dbReference type="AlphaFoldDB" id="A0AAU9KDL7"/>
<gene>
    <name evidence="3" type="ORF">BSTOLATCC_MIC66022</name>
</gene>
<dbReference type="GO" id="GO:0005925">
    <property type="term" value="C:focal adhesion"/>
    <property type="evidence" value="ECO:0007669"/>
    <property type="project" value="TreeGrafter"/>
</dbReference>
<dbReference type="EMBL" id="CAJZBQ010000064">
    <property type="protein sequence ID" value="CAG9336134.1"/>
    <property type="molecule type" value="Genomic_DNA"/>
</dbReference>
<sequence length="581" mass="66411">MSQGDTSLFLIFLVLSLIYTCIFIYTVFRTYVSRKFLAIWKYAKLLYILQLIVVFIRLISFWYITIFPSRDKESSSYIIFVLLSLPGELLIVAYIILFWVFITANIHTRIRADEALWKNKCSLYLVGRITMYGLCFWIFIEFLLYGIILLEKLYPADMVIQQSICCYIAIAIVLAGIIYLQVKYSGLPYNSLRSQKSLRKIIAVTIIWTLGRFSHATLYIMRPGDLIEESNEIKEVSVDDVVPSVILLIDLISEILCYVMILESSFFNIFTRKSDSEHTSLMTPFDNMQSVDTVPEESEGVFTSANASHTRLTNDDLRIEMAISEIPNKLGSLHFGTLRGANVAVRKLNLTQVSKYVLETIDAEISSLRYFKNKHYNGIIGSLVDDKSLKIISAYMSNFSLYELLHDQKRHFPIHQKLVFASELAFCIKEFHNKGRIHGHLSSHNVLFNENFNTFISDLGFDVLKKYAGLVAGYVNKSAWSSPEVLSDTGSVVTKAQKSDDAYSFGIILWELLTEEEPFPGVTLPNLKKIVVGDTCRPVIPQGLDHHLRMLMQSCWNVDPSKRPDFELIYSTISSVLNQDE</sequence>
<evidence type="ECO:0000256" key="1">
    <source>
        <dbReference type="SAM" id="Phobius"/>
    </source>
</evidence>
<evidence type="ECO:0000313" key="4">
    <source>
        <dbReference type="Proteomes" id="UP001162131"/>
    </source>
</evidence>
<organism evidence="3 4">
    <name type="scientific">Blepharisma stoltei</name>
    <dbReference type="NCBI Taxonomy" id="1481888"/>
    <lineage>
        <taxon>Eukaryota</taxon>
        <taxon>Sar</taxon>
        <taxon>Alveolata</taxon>
        <taxon>Ciliophora</taxon>
        <taxon>Postciliodesmatophora</taxon>
        <taxon>Heterotrichea</taxon>
        <taxon>Heterotrichida</taxon>
        <taxon>Blepharismidae</taxon>
        <taxon>Blepharisma</taxon>
    </lineage>
</organism>
<feature type="transmembrane region" description="Helical" evidence="1">
    <location>
        <begin position="6"/>
        <end position="25"/>
    </location>
</feature>
<feature type="transmembrane region" description="Helical" evidence="1">
    <location>
        <begin position="77"/>
        <end position="102"/>
    </location>
</feature>